<dbReference type="InterPro" id="IPR036396">
    <property type="entry name" value="Cyt_P450_sf"/>
</dbReference>
<evidence type="ECO:0000313" key="14">
    <source>
        <dbReference type="Proteomes" id="UP000008311"/>
    </source>
</evidence>
<comment type="similarity">
    <text evidence="3 11">Belongs to the cytochrome P450 family.</text>
</comment>
<feature type="chain" id="PRO_5002888327" evidence="12">
    <location>
        <begin position="20"/>
        <end position="501"/>
    </location>
</feature>
<evidence type="ECO:0000256" key="7">
    <source>
        <dbReference type="ARBA" id="ARBA00023004"/>
    </source>
</evidence>
<dbReference type="EMBL" id="EQ973775">
    <property type="protein sequence ID" value="EEF50637.1"/>
    <property type="molecule type" value="Genomic_DNA"/>
</dbReference>
<keyword evidence="9" id="KW-0472">Membrane</keyword>
<dbReference type="SUPFAM" id="SSF48264">
    <property type="entry name" value="Cytochrome P450"/>
    <property type="match status" value="1"/>
</dbReference>
<dbReference type="Gene3D" id="1.10.630.10">
    <property type="entry name" value="Cytochrome P450"/>
    <property type="match status" value="1"/>
</dbReference>
<keyword evidence="4 10" id="KW-0349">Heme</keyword>
<evidence type="ECO:0000256" key="4">
    <source>
        <dbReference type="ARBA" id="ARBA00022617"/>
    </source>
</evidence>
<dbReference type="InParanoid" id="B9RE29"/>
<name>B9RE29_RICCO</name>
<dbReference type="CDD" id="cd11072">
    <property type="entry name" value="CYP71-like"/>
    <property type="match status" value="1"/>
</dbReference>
<organism evidence="13 14">
    <name type="scientific">Ricinus communis</name>
    <name type="common">Castor bean</name>
    <dbReference type="NCBI Taxonomy" id="3988"/>
    <lineage>
        <taxon>Eukaryota</taxon>
        <taxon>Viridiplantae</taxon>
        <taxon>Streptophyta</taxon>
        <taxon>Embryophyta</taxon>
        <taxon>Tracheophyta</taxon>
        <taxon>Spermatophyta</taxon>
        <taxon>Magnoliopsida</taxon>
        <taxon>eudicotyledons</taxon>
        <taxon>Gunneridae</taxon>
        <taxon>Pentapetalae</taxon>
        <taxon>rosids</taxon>
        <taxon>fabids</taxon>
        <taxon>Malpighiales</taxon>
        <taxon>Euphorbiaceae</taxon>
        <taxon>Acalyphoideae</taxon>
        <taxon>Acalypheae</taxon>
        <taxon>Ricinus</taxon>
    </lineage>
</organism>
<proteinExistence type="inferred from homology"/>
<dbReference type="PANTHER" id="PTHR47943:SF9">
    <property type="entry name" value="CYTOCHROME P450"/>
    <property type="match status" value="1"/>
</dbReference>
<dbReference type="PRINTS" id="PR00463">
    <property type="entry name" value="EP450I"/>
</dbReference>
<evidence type="ECO:0000256" key="5">
    <source>
        <dbReference type="ARBA" id="ARBA00022723"/>
    </source>
</evidence>
<sequence length="501" mass="56101">MSPLMLAILIVLLASIVSFLYISKHDRKLPPGPRGFPIVGNLHKLGDLPHQALHHLAKKYGPIMSMRLGLVPTIIISSPQAAELFLKTYDTNFASRPNIQASHYLSYGRKGLVFSEYGSYWRSTRKLCTLQLLSASKIQAFAPMRKEEYGLMVGKLKKAAAAREVVNLSVSVSDLIQNMSCRMVFGVSTNNGDFRLKSVVEETLRLVGAFNIGDFVPFLGAFDLQGVKKRSKACNEAFDKIMEKIIDEHEKEAHWENKQQRDFVDALLSVVNQSMISHDGAESEIDRSNIKAILIDIIVAAVDTSATAIEWTLAELIRHPQAMKTLQDELQNVVGLDKMVEEKDLSKLTYLDMVIKESSRLHPVAPLLVPHESIDEITIDGYHIPKRSRILVNIWAIGRDSNVWSDNVDEFLPERFIGTNVDLHGHDFRLIPFGSGRRGCPGIHLGLTTVRMAIAQLVHCFNWKLPDGDVSPSELDMSEQFGLTVSRASHLFLVPEYRLPV</sequence>
<feature type="signal peptide" evidence="12">
    <location>
        <begin position="1"/>
        <end position="19"/>
    </location>
</feature>
<dbReference type="PANTHER" id="PTHR47943">
    <property type="entry name" value="CYTOCHROME P450 93A3-LIKE"/>
    <property type="match status" value="1"/>
</dbReference>
<dbReference type="AlphaFoldDB" id="B9RE29"/>
<evidence type="ECO:0000256" key="12">
    <source>
        <dbReference type="SAM" id="SignalP"/>
    </source>
</evidence>
<dbReference type="GO" id="GO:0005506">
    <property type="term" value="F:iron ion binding"/>
    <property type="evidence" value="ECO:0007669"/>
    <property type="project" value="InterPro"/>
</dbReference>
<gene>
    <name evidence="13" type="ORF">RCOM_1617460</name>
</gene>
<reference evidence="14" key="1">
    <citation type="journal article" date="2010" name="Nat. Biotechnol.">
        <title>Draft genome sequence of the oilseed species Ricinus communis.</title>
        <authorList>
            <person name="Chan A.P."/>
            <person name="Crabtree J."/>
            <person name="Zhao Q."/>
            <person name="Lorenzi H."/>
            <person name="Orvis J."/>
            <person name="Puiu D."/>
            <person name="Melake-Berhan A."/>
            <person name="Jones K.M."/>
            <person name="Redman J."/>
            <person name="Chen G."/>
            <person name="Cahoon E.B."/>
            <person name="Gedil M."/>
            <person name="Stanke M."/>
            <person name="Haas B.J."/>
            <person name="Wortman J.R."/>
            <person name="Fraser-Liggett C.M."/>
            <person name="Ravel J."/>
            <person name="Rabinowicz P.D."/>
        </authorList>
    </citation>
    <scope>NUCLEOTIDE SEQUENCE [LARGE SCALE GENOMIC DNA]</scope>
    <source>
        <strain evidence="14">cv. Hale</strain>
    </source>
</reference>
<evidence type="ECO:0000256" key="9">
    <source>
        <dbReference type="ARBA" id="ARBA00023136"/>
    </source>
</evidence>
<feature type="binding site" description="axial binding residue" evidence="10">
    <location>
        <position position="440"/>
    </location>
    <ligand>
        <name>heme</name>
        <dbReference type="ChEBI" id="CHEBI:30413"/>
    </ligand>
    <ligandPart>
        <name>Fe</name>
        <dbReference type="ChEBI" id="CHEBI:18248"/>
    </ligandPart>
</feature>
<protein>
    <submittedName>
        <fullName evidence="13">Flavonoid 3-hydroxylase, putative</fullName>
        <ecNumber evidence="13">1.14.13.88</ecNumber>
    </submittedName>
</protein>
<dbReference type="Proteomes" id="UP000008311">
    <property type="component" value="Unassembled WGS sequence"/>
</dbReference>
<dbReference type="FunFam" id="1.10.630.10:FF:000011">
    <property type="entry name" value="Cytochrome P450 83B1"/>
    <property type="match status" value="1"/>
</dbReference>
<keyword evidence="6 11" id="KW-0560">Oxidoreductase</keyword>
<dbReference type="InterPro" id="IPR002401">
    <property type="entry name" value="Cyt_P450_E_grp-I"/>
</dbReference>
<dbReference type="GO" id="GO:0004497">
    <property type="term" value="F:monooxygenase activity"/>
    <property type="evidence" value="ECO:0007669"/>
    <property type="project" value="UniProtKB-KW"/>
</dbReference>
<keyword evidence="12" id="KW-0732">Signal</keyword>
<dbReference type="GO" id="GO:0016020">
    <property type="term" value="C:membrane"/>
    <property type="evidence" value="ECO:0007669"/>
    <property type="project" value="UniProtKB-SubCell"/>
</dbReference>
<dbReference type="OMA" id="QWAMLYM"/>
<keyword evidence="14" id="KW-1185">Reference proteome</keyword>
<dbReference type="eggNOG" id="KOG0156">
    <property type="taxonomic scope" value="Eukaryota"/>
</dbReference>
<dbReference type="EC" id="1.14.13.88" evidence="13"/>
<dbReference type="GO" id="GO:0020037">
    <property type="term" value="F:heme binding"/>
    <property type="evidence" value="ECO:0007669"/>
    <property type="project" value="InterPro"/>
</dbReference>
<dbReference type="InterPro" id="IPR017972">
    <property type="entry name" value="Cyt_P450_CS"/>
</dbReference>
<comment type="cofactor">
    <cofactor evidence="1 10">
        <name>heme</name>
        <dbReference type="ChEBI" id="CHEBI:30413"/>
    </cofactor>
</comment>
<evidence type="ECO:0000256" key="2">
    <source>
        <dbReference type="ARBA" id="ARBA00004370"/>
    </source>
</evidence>
<evidence type="ECO:0000256" key="6">
    <source>
        <dbReference type="ARBA" id="ARBA00023002"/>
    </source>
</evidence>
<accession>B9RE29</accession>
<evidence type="ECO:0000256" key="11">
    <source>
        <dbReference type="RuleBase" id="RU000461"/>
    </source>
</evidence>
<evidence type="ECO:0000256" key="3">
    <source>
        <dbReference type="ARBA" id="ARBA00010617"/>
    </source>
</evidence>
<keyword evidence="8 11" id="KW-0503">Monooxygenase</keyword>
<dbReference type="GO" id="GO:0016705">
    <property type="term" value="F:oxidoreductase activity, acting on paired donors, with incorporation or reduction of molecular oxygen"/>
    <property type="evidence" value="ECO:0007669"/>
    <property type="project" value="InterPro"/>
</dbReference>
<evidence type="ECO:0000256" key="1">
    <source>
        <dbReference type="ARBA" id="ARBA00001971"/>
    </source>
</evidence>
<evidence type="ECO:0000256" key="8">
    <source>
        <dbReference type="ARBA" id="ARBA00023033"/>
    </source>
</evidence>
<dbReference type="OrthoDB" id="2789670at2759"/>
<dbReference type="InterPro" id="IPR001128">
    <property type="entry name" value="Cyt_P450"/>
</dbReference>
<comment type="subcellular location">
    <subcellularLocation>
        <location evidence="2">Membrane</location>
    </subcellularLocation>
</comment>
<dbReference type="KEGG" id="rcu:8286734"/>
<dbReference type="Pfam" id="PF00067">
    <property type="entry name" value="p450"/>
    <property type="match status" value="1"/>
</dbReference>
<dbReference type="STRING" id="3988.B9RE29"/>
<evidence type="ECO:0000256" key="10">
    <source>
        <dbReference type="PIRSR" id="PIRSR602401-1"/>
    </source>
</evidence>
<dbReference type="PRINTS" id="PR00385">
    <property type="entry name" value="P450"/>
</dbReference>
<evidence type="ECO:0000313" key="13">
    <source>
        <dbReference type="EMBL" id="EEF50637.1"/>
    </source>
</evidence>
<keyword evidence="5 10" id="KW-0479">Metal-binding</keyword>
<keyword evidence="7 10" id="KW-0408">Iron</keyword>
<dbReference type="PROSITE" id="PS00086">
    <property type="entry name" value="CYTOCHROME_P450"/>
    <property type="match status" value="1"/>
</dbReference>